<reference evidence="4" key="2">
    <citation type="journal article" date="2021" name="PeerJ">
        <title>Extensive microbial diversity within the chicken gut microbiome revealed by metagenomics and culture.</title>
        <authorList>
            <person name="Gilroy R."/>
            <person name="Ravi A."/>
            <person name="Getino M."/>
            <person name="Pursley I."/>
            <person name="Horton D.L."/>
            <person name="Alikhan N.F."/>
            <person name="Baker D."/>
            <person name="Gharbi K."/>
            <person name="Hall N."/>
            <person name="Watson M."/>
            <person name="Adriaenssens E.M."/>
            <person name="Foster-Nyarko E."/>
            <person name="Jarju S."/>
            <person name="Secka A."/>
            <person name="Antonio M."/>
            <person name="Oren A."/>
            <person name="Chaudhuri R.R."/>
            <person name="La Ragione R."/>
            <person name="Hildebrand F."/>
            <person name="Pallen M.J."/>
        </authorList>
    </citation>
    <scope>NUCLEOTIDE SEQUENCE</scope>
    <source>
        <strain evidence="4">ChiGjej1B1-19959</strain>
    </source>
</reference>
<reference evidence="4" key="1">
    <citation type="submission" date="2020-10" db="EMBL/GenBank/DDBJ databases">
        <authorList>
            <person name="Gilroy R."/>
        </authorList>
    </citation>
    <scope>NUCLEOTIDE SEQUENCE</scope>
    <source>
        <strain evidence="4">ChiGjej1B1-19959</strain>
    </source>
</reference>
<dbReference type="Gene3D" id="2.70.70.10">
    <property type="entry name" value="Glucose Permease (Domain IIA)"/>
    <property type="match status" value="1"/>
</dbReference>
<dbReference type="EMBL" id="DVMW01000036">
    <property type="protein sequence ID" value="HIU36139.1"/>
    <property type="molecule type" value="Genomic_DNA"/>
</dbReference>
<feature type="compositionally biased region" description="Basic and acidic residues" evidence="1">
    <location>
        <begin position="10"/>
        <end position="25"/>
    </location>
</feature>
<keyword evidence="2" id="KW-0472">Membrane</keyword>
<dbReference type="InterPro" id="IPR011055">
    <property type="entry name" value="Dup_hybrid_motif"/>
</dbReference>
<gene>
    <name evidence="4" type="ORF">IAC53_06015</name>
</gene>
<evidence type="ECO:0000256" key="1">
    <source>
        <dbReference type="SAM" id="MobiDB-lite"/>
    </source>
</evidence>
<dbReference type="InterPro" id="IPR050570">
    <property type="entry name" value="Cell_wall_metabolism_enzyme"/>
</dbReference>
<dbReference type="PANTHER" id="PTHR21666">
    <property type="entry name" value="PEPTIDASE-RELATED"/>
    <property type="match status" value="1"/>
</dbReference>
<keyword evidence="2" id="KW-0812">Transmembrane</keyword>
<dbReference type="AlphaFoldDB" id="A0A9D1IHK5"/>
<proteinExistence type="predicted"/>
<feature type="transmembrane region" description="Helical" evidence="2">
    <location>
        <begin position="32"/>
        <end position="53"/>
    </location>
</feature>
<organism evidence="4 5">
    <name type="scientific">Candidatus Fimenecus excrementigallinarum</name>
    <dbReference type="NCBI Taxonomy" id="2840816"/>
    <lineage>
        <taxon>Bacteria</taxon>
        <taxon>Bacillati</taxon>
        <taxon>Bacillota</taxon>
        <taxon>Clostridia</taxon>
        <taxon>Candidatus Fimenecus</taxon>
    </lineage>
</organism>
<dbReference type="SUPFAM" id="SSF51261">
    <property type="entry name" value="Duplicated hybrid motif"/>
    <property type="match status" value="1"/>
</dbReference>
<dbReference type="CDD" id="cd12797">
    <property type="entry name" value="M23_peptidase"/>
    <property type="match status" value="1"/>
</dbReference>
<evidence type="ECO:0000256" key="2">
    <source>
        <dbReference type="SAM" id="Phobius"/>
    </source>
</evidence>
<comment type="caution">
    <text evidence="4">The sequence shown here is derived from an EMBL/GenBank/DDBJ whole genome shotgun (WGS) entry which is preliminary data.</text>
</comment>
<keyword evidence="2" id="KW-1133">Transmembrane helix</keyword>
<dbReference type="GO" id="GO:0004222">
    <property type="term" value="F:metalloendopeptidase activity"/>
    <property type="evidence" value="ECO:0007669"/>
    <property type="project" value="TreeGrafter"/>
</dbReference>
<dbReference type="InterPro" id="IPR016047">
    <property type="entry name" value="M23ase_b-sheet_dom"/>
</dbReference>
<evidence type="ECO:0000313" key="5">
    <source>
        <dbReference type="Proteomes" id="UP000824071"/>
    </source>
</evidence>
<accession>A0A9D1IHK5</accession>
<evidence type="ECO:0000259" key="3">
    <source>
        <dbReference type="Pfam" id="PF01551"/>
    </source>
</evidence>
<feature type="domain" description="M23ase beta-sheet core" evidence="3">
    <location>
        <begin position="158"/>
        <end position="251"/>
    </location>
</feature>
<feature type="region of interest" description="Disordered" evidence="1">
    <location>
        <begin position="1"/>
        <end position="25"/>
    </location>
</feature>
<dbReference type="Pfam" id="PF01551">
    <property type="entry name" value="Peptidase_M23"/>
    <property type="match status" value="1"/>
</dbReference>
<evidence type="ECO:0000313" key="4">
    <source>
        <dbReference type="EMBL" id="HIU36139.1"/>
    </source>
</evidence>
<sequence length="260" mass="27628">MYEETQAHAYEPDVPRRRARDPKPEKPRRDRFLLVVLVQTVVCLLLILGAFLVSRGSMETWNAFRESCTALFGREDALAAVSDAVERFGDRVFGTQSGTATTTQAAAGAGGEDLAAPAQNASFAPYMVTGAFCVPVDYTRVSSPFGRRTNPVTNEAGFHAGTDLAAPAGTPIRAAFAGVVRTAGYSDVRGNYLVLSHGEAETLYGHCSELLVAEGTVVRAGETVALVGSTGQSTGPHLHFEVHIGGVRCDPAWLLFPDAV</sequence>
<dbReference type="PANTHER" id="PTHR21666:SF270">
    <property type="entry name" value="MUREIN HYDROLASE ACTIVATOR ENVC"/>
    <property type="match status" value="1"/>
</dbReference>
<dbReference type="Proteomes" id="UP000824071">
    <property type="component" value="Unassembled WGS sequence"/>
</dbReference>
<protein>
    <submittedName>
        <fullName evidence="4">M23 family metallopeptidase</fullName>
    </submittedName>
</protein>
<name>A0A9D1IHK5_9FIRM</name>